<dbReference type="PANTHER" id="PTHR31302:SF0">
    <property type="entry name" value="TRANSMEMBRANE PROTEIN WITH METALLOPHOSPHOESTERASE DOMAIN"/>
    <property type="match status" value="1"/>
</dbReference>
<evidence type="ECO:0000313" key="4">
    <source>
        <dbReference type="Proteomes" id="UP000199687"/>
    </source>
</evidence>
<dbReference type="GO" id="GO:0016787">
    <property type="term" value="F:hydrolase activity"/>
    <property type="evidence" value="ECO:0007669"/>
    <property type="project" value="UniProtKB-KW"/>
</dbReference>
<evidence type="ECO:0000256" key="1">
    <source>
        <dbReference type="SAM" id="Phobius"/>
    </source>
</evidence>
<name>A0A1H9TWG3_9BACI</name>
<feature type="domain" description="Calcineurin-like phosphoesterase" evidence="2">
    <location>
        <begin position="40"/>
        <end position="207"/>
    </location>
</feature>
<proteinExistence type="predicted"/>
<accession>A0A1H9TWG3</accession>
<dbReference type="Proteomes" id="UP000199687">
    <property type="component" value="Unassembled WGS sequence"/>
</dbReference>
<organism evidence="3 4">
    <name type="scientific">Gracilibacillus ureilyticus</name>
    <dbReference type="NCBI Taxonomy" id="531814"/>
    <lineage>
        <taxon>Bacteria</taxon>
        <taxon>Bacillati</taxon>
        <taxon>Bacillota</taxon>
        <taxon>Bacilli</taxon>
        <taxon>Bacillales</taxon>
        <taxon>Bacillaceae</taxon>
        <taxon>Gracilibacillus</taxon>
    </lineage>
</organism>
<keyword evidence="1" id="KW-0812">Transmembrane</keyword>
<keyword evidence="3" id="KW-0378">Hydrolase</keyword>
<dbReference type="EMBL" id="FOGL01000015">
    <property type="protein sequence ID" value="SES01449.1"/>
    <property type="molecule type" value="Genomic_DNA"/>
</dbReference>
<protein>
    <submittedName>
        <fullName evidence="3">Predicted phosphohydrolase, MPP superfamily</fullName>
    </submittedName>
</protein>
<evidence type="ECO:0000313" key="3">
    <source>
        <dbReference type="EMBL" id="SES01449.1"/>
    </source>
</evidence>
<dbReference type="RefSeq" id="WP_175480474.1">
    <property type="nucleotide sequence ID" value="NZ_FOGL01000015.1"/>
</dbReference>
<evidence type="ECO:0000259" key="2">
    <source>
        <dbReference type="Pfam" id="PF00149"/>
    </source>
</evidence>
<keyword evidence="1" id="KW-0472">Membrane</keyword>
<keyword evidence="1" id="KW-1133">Transmembrane helix</keyword>
<dbReference type="AlphaFoldDB" id="A0A1H9TWG3"/>
<dbReference type="InterPro" id="IPR029052">
    <property type="entry name" value="Metallo-depent_PP-like"/>
</dbReference>
<dbReference type="InterPro" id="IPR051158">
    <property type="entry name" value="Metallophosphoesterase_sf"/>
</dbReference>
<sequence>MTIFYWIVFIIIGFLIIHTNYVKVSMHSLSFNLSNKVTAIHISDLHGKTHFLNGSLSKIILEYKPDIVFITGDLTNRKNQLTSIINEVIKIKDSGTKIYFTPGNYERETLKMLRKRSIQSKEYMDNRESLEQYMTVLENKGDLINLNNVTLSVYGFDNSVYGNEKYTDNPLSSSDLTFYLAHSPNIITYLKNHNLKFNLLLTGHTHGGQVRLFNKTVGSYKQFHIGLRKLNNNQYFFITRGIGTVKIPVRINCYPEIAVFYLN</sequence>
<dbReference type="STRING" id="531814.SAMN04487944_11523"/>
<keyword evidence="4" id="KW-1185">Reference proteome</keyword>
<reference evidence="3 4" key="1">
    <citation type="submission" date="2016-10" db="EMBL/GenBank/DDBJ databases">
        <authorList>
            <person name="de Groot N.N."/>
        </authorList>
    </citation>
    <scope>NUCLEOTIDE SEQUENCE [LARGE SCALE GENOMIC DNA]</scope>
    <source>
        <strain evidence="3 4">CGMCC 1.7727</strain>
    </source>
</reference>
<dbReference type="Gene3D" id="3.60.21.10">
    <property type="match status" value="1"/>
</dbReference>
<dbReference type="Pfam" id="PF00149">
    <property type="entry name" value="Metallophos"/>
    <property type="match status" value="1"/>
</dbReference>
<feature type="transmembrane region" description="Helical" evidence="1">
    <location>
        <begin position="6"/>
        <end position="24"/>
    </location>
</feature>
<gene>
    <name evidence="3" type="ORF">SAMN04487944_11523</name>
</gene>
<dbReference type="PANTHER" id="PTHR31302">
    <property type="entry name" value="TRANSMEMBRANE PROTEIN WITH METALLOPHOSPHOESTERASE DOMAIN-RELATED"/>
    <property type="match status" value="1"/>
</dbReference>
<dbReference type="SUPFAM" id="SSF56300">
    <property type="entry name" value="Metallo-dependent phosphatases"/>
    <property type="match status" value="1"/>
</dbReference>
<dbReference type="InterPro" id="IPR004843">
    <property type="entry name" value="Calcineurin-like_PHP"/>
</dbReference>